<keyword evidence="3" id="KW-1185">Reference proteome</keyword>
<feature type="transmembrane region" description="Helical" evidence="1">
    <location>
        <begin position="12"/>
        <end position="33"/>
    </location>
</feature>
<accession>A0A3P6TCU8</accession>
<name>A0A3P6TCU8_LITSI</name>
<dbReference type="AlphaFoldDB" id="A0A3P6TCU8"/>
<gene>
    <name evidence="2" type="ORF">NLS_LOCUS3510</name>
</gene>
<evidence type="ECO:0000313" key="2">
    <source>
        <dbReference type="EMBL" id="VDK77080.1"/>
    </source>
</evidence>
<dbReference type="OMA" id="RSTYIEL"/>
<evidence type="ECO:0000256" key="1">
    <source>
        <dbReference type="SAM" id="Phobius"/>
    </source>
</evidence>
<sequence length="93" mass="10099">MVFEEEEELKQYLVVAAAVLSLLILLVLACYIFKRAKTFSIVFPVSNPTNNKSTLPGIADNAVSDGKSTYTELKKKAGASFNVLTLQSESGLI</sequence>
<dbReference type="Proteomes" id="UP000277928">
    <property type="component" value="Unassembled WGS sequence"/>
</dbReference>
<keyword evidence="1" id="KW-0812">Transmembrane</keyword>
<protein>
    <submittedName>
        <fullName evidence="2">Uncharacterized protein</fullName>
    </submittedName>
</protein>
<reference evidence="2 3" key="1">
    <citation type="submission" date="2018-08" db="EMBL/GenBank/DDBJ databases">
        <authorList>
            <person name="Laetsch R D."/>
            <person name="Stevens L."/>
            <person name="Kumar S."/>
            <person name="Blaxter L. M."/>
        </authorList>
    </citation>
    <scope>NUCLEOTIDE SEQUENCE [LARGE SCALE GENOMIC DNA]</scope>
</reference>
<dbReference type="OrthoDB" id="5834637at2759"/>
<proteinExistence type="predicted"/>
<organism evidence="2 3">
    <name type="scientific">Litomosoides sigmodontis</name>
    <name type="common">Filarial nematode worm</name>
    <dbReference type="NCBI Taxonomy" id="42156"/>
    <lineage>
        <taxon>Eukaryota</taxon>
        <taxon>Metazoa</taxon>
        <taxon>Ecdysozoa</taxon>
        <taxon>Nematoda</taxon>
        <taxon>Chromadorea</taxon>
        <taxon>Rhabditida</taxon>
        <taxon>Spirurina</taxon>
        <taxon>Spiruromorpha</taxon>
        <taxon>Filarioidea</taxon>
        <taxon>Onchocercidae</taxon>
        <taxon>Litomosoides</taxon>
    </lineage>
</organism>
<evidence type="ECO:0000313" key="3">
    <source>
        <dbReference type="Proteomes" id="UP000277928"/>
    </source>
</evidence>
<keyword evidence="1" id="KW-0472">Membrane</keyword>
<keyword evidence="1" id="KW-1133">Transmembrane helix</keyword>
<dbReference type="EMBL" id="UYRX01000193">
    <property type="protein sequence ID" value="VDK77080.1"/>
    <property type="molecule type" value="Genomic_DNA"/>
</dbReference>